<dbReference type="Proteomes" id="UP001634154">
    <property type="component" value="Unassembled WGS sequence"/>
</dbReference>
<comment type="caution">
    <text evidence="1">The sequence shown here is derived from an EMBL/GenBank/DDBJ whole genome shotgun (WGS) entry which is preliminary data.</text>
</comment>
<dbReference type="EMBL" id="JBJXVJ010000004">
    <property type="protein sequence ID" value="MFN1218754.1"/>
    <property type="molecule type" value="Genomic_DNA"/>
</dbReference>
<keyword evidence="2" id="KW-1185">Reference proteome</keyword>
<evidence type="ECO:0000313" key="2">
    <source>
        <dbReference type="Proteomes" id="UP001634154"/>
    </source>
</evidence>
<dbReference type="RefSeq" id="WP_409357619.1">
    <property type="nucleotide sequence ID" value="NZ_JBJXVJ010000004.1"/>
</dbReference>
<sequence>MNREELKVGNYVFIESNFNPRNPIEVLLEIEELNEYYATCKQVEYPDHKHIVEYNNLMPVDFTLDTLKLLGFERFESLEKIDDYAGFYLFTYQNEKYALNNKCLYRFELKTIIRHSKPYLTVSPEGDCFFFFHELQNKT</sequence>
<name>A0ABW9K8C1_9FLAO</name>
<protein>
    <submittedName>
        <fullName evidence="1">Uncharacterized protein</fullName>
    </submittedName>
</protein>
<gene>
    <name evidence="1" type="ORF">ACKW6Q_17440</name>
</gene>
<reference evidence="1 2" key="1">
    <citation type="submission" date="2024-12" db="EMBL/GenBank/DDBJ databases">
        <title>Draft genome sequence of Chryseobacterium kwangjuense AG447.</title>
        <authorList>
            <person name="Cheptsov V.S."/>
            <person name="Belov A."/>
            <person name="Zavarzina A.G."/>
        </authorList>
    </citation>
    <scope>NUCLEOTIDE SEQUENCE [LARGE SCALE GENOMIC DNA]</scope>
    <source>
        <strain evidence="1 2">AG447</strain>
    </source>
</reference>
<accession>A0ABW9K8C1</accession>
<evidence type="ECO:0000313" key="1">
    <source>
        <dbReference type="EMBL" id="MFN1218754.1"/>
    </source>
</evidence>
<proteinExistence type="predicted"/>
<organism evidence="1 2">
    <name type="scientific">Chryseobacterium kwangjuense</name>
    <dbReference type="NCBI Taxonomy" id="267125"/>
    <lineage>
        <taxon>Bacteria</taxon>
        <taxon>Pseudomonadati</taxon>
        <taxon>Bacteroidota</taxon>
        <taxon>Flavobacteriia</taxon>
        <taxon>Flavobacteriales</taxon>
        <taxon>Weeksellaceae</taxon>
        <taxon>Chryseobacterium group</taxon>
        <taxon>Chryseobacterium</taxon>
    </lineage>
</organism>